<feature type="compositionally biased region" description="Basic and acidic residues" evidence="1">
    <location>
        <begin position="112"/>
        <end position="123"/>
    </location>
</feature>
<accession>A0ABU1UAD3</accession>
<dbReference type="Proteomes" id="UP001252243">
    <property type="component" value="Unassembled WGS sequence"/>
</dbReference>
<dbReference type="EMBL" id="JAVDVQ010000004">
    <property type="protein sequence ID" value="MDR7082146.1"/>
    <property type="molecule type" value="Genomic_DNA"/>
</dbReference>
<evidence type="ECO:0000313" key="3">
    <source>
        <dbReference type="EMBL" id="MDR7082146.1"/>
    </source>
</evidence>
<sequence>MQHLDPESLGLLALGEDLGDDAADHLRSCASCAADYAGLRRAVLAAKPGPPDATALEPPGPQVWAGIHRSLGLSTAVAADPIGSPASWRSRPPAPAPLPPQTPAGPPTPLPSREEQPGRKREPGGGSGWIRRPGVWLAAAAATALLAAGVFWSVQQNQPAVTPLAQTELAPVAQHSATGSARVVETKDGQRTLEVKVDKNEARGYQEVWLIAPDLSRLVSLGVMTSESGTFAVPAGLDLGEYPIVDVSDEPVDGNPAHSSVSIVRGTLDS</sequence>
<feature type="compositionally biased region" description="Pro residues" evidence="1">
    <location>
        <begin position="92"/>
        <end position="110"/>
    </location>
</feature>
<dbReference type="RefSeq" id="WP_310052270.1">
    <property type="nucleotide sequence ID" value="NZ_JAVDVQ010000004.1"/>
</dbReference>
<comment type="caution">
    <text evidence="3">The sequence shown here is derived from an EMBL/GenBank/DDBJ whole genome shotgun (WGS) entry which is preliminary data.</text>
</comment>
<protein>
    <recommendedName>
        <fullName evidence="2">Anti-sigma K factor RskA C-terminal domain-containing protein</fullName>
    </recommendedName>
</protein>
<evidence type="ECO:0000313" key="4">
    <source>
        <dbReference type="Proteomes" id="UP001252243"/>
    </source>
</evidence>
<feature type="domain" description="Anti-sigma K factor RskA C-terminal" evidence="2">
    <location>
        <begin position="136"/>
        <end position="257"/>
    </location>
</feature>
<evidence type="ECO:0000256" key="1">
    <source>
        <dbReference type="SAM" id="MobiDB-lite"/>
    </source>
</evidence>
<evidence type="ECO:0000259" key="2">
    <source>
        <dbReference type="Pfam" id="PF10099"/>
    </source>
</evidence>
<keyword evidence="4" id="KW-1185">Reference proteome</keyword>
<organism evidence="3 4">
    <name type="scientific">Arthrobacter ginsengisoli</name>
    <dbReference type="NCBI Taxonomy" id="1356565"/>
    <lineage>
        <taxon>Bacteria</taxon>
        <taxon>Bacillati</taxon>
        <taxon>Actinomycetota</taxon>
        <taxon>Actinomycetes</taxon>
        <taxon>Micrococcales</taxon>
        <taxon>Micrococcaceae</taxon>
        <taxon>Arthrobacter</taxon>
    </lineage>
</organism>
<dbReference type="Pfam" id="PF10099">
    <property type="entry name" value="RskA_C"/>
    <property type="match status" value="1"/>
</dbReference>
<name>A0ABU1UAD3_9MICC</name>
<reference evidence="3 4" key="1">
    <citation type="submission" date="2023-07" db="EMBL/GenBank/DDBJ databases">
        <title>Sorghum-associated microbial communities from plants grown in Nebraska, USA.</title>
        <authorList>
            <person name="Schachtman D."/>
        </authorList>
    </citation>
    <scope>NUCLEOTIDE SEQUENCE [LARGE SCALE GENOMIC DNA]</scope>
    <source>
        <strain evidence="3 4">BE167</strain>
    </source>
</reference>
<gene>
    <name evidence="3" type="ORF">J2X01_001431</name>
</gene>
<dbReference type="InterPro" id="IPR018764">
    <property type="entry name" value="RskA_C"/>
</dbReference>
<proteinExistence type="predicted"/>
<feature type="region of interest" description="Disordered" evidence="1">
    <location>
        <begin position="82"/>
        <end position="129"/>
    </location>
</feature>